<comment type="caution">
    <text evidence="4">The sequence shown here is derived from an EMBL/GenBank/DDBJ whole genome shotgun (WGS) entry which is preliminary data.</text>
</comment>
<evidence type="ECO:0000313" key="5">
    <source>
        <dbReference type="Proteomes" id="UP000003688"/>
    </source>
</evidence>
<proteinExistence type="predicted"/>
<organism evidence="4 5">
    <name type="scientific">Pedosphaera parvula (strain Ellin514)</name>
    <dbReference type="NCBI Taxonomy" id="320771"/>
    <lineage>
        <taxon>Bacteria</taxon>
        <taxon>Pseudomonadati</taxon>
        <taxon>Verrucomicrobiota</taxon>
        <taxon>Pedosphaerae</taxon>
        <taxon>Pedosphaerales</taxon>
        <taxon>Pedosphaeraceae</taxon>
        <taxon>Pedosphaera</taxon>
    </lineage>
</organism>
<dbReference type="PANTHER" id="PTHR30093">
    <property type="entry name" value="GENERAL SECRETION PATHWAY PROTEIN G"/>
    <property type="match status" value="1"/>
</dbReference>
<dbReference type="GO" id="GO:0015628">
    <property type="term" value="P:protein secretion by the type II secretion system"/>
    <property type="evidence" value="ECO:0007669"/>
    <property type="project" value="InterPro"/>
</dbReference>
<keyword evidence="2" id="KW-0472">Membrane</keyword>
<keyword evidence="1" id="KW-0488">Methylation</keyword>
<evidence type="ECO:0000313" key="4">
    <source>
        <dbReference type="EMBL" id="EEF59319.1"/>
    </source>
</evidence>
<dbReference type="SUPFAM" id="SSF54523">
    <property type="entry name" value="Pili subunits"/>
    <property type="match status" value="1"/>
</dbReference>
<accession>B9XLB6</accession>
<dbReference type="EMBL" id="ABOX02000029">
    <property type="protein sequence ID" value="EEF59319.1"/>
    <property type="molecule type" value="Genomic_DNA"/>
</dbReference>
<dbReference type="Proteomes" id="UP000003688">
    <property type="component" value="Unassembled WGS sequence"/>
</dbReference>
<dbReference type="InterPro" id="IPR000983">
    <property type="entry name" value="Bac_GSPG_pilin"/>
</dbReference>
<protein>
    <submittedName>
        <fullName evidence="4">Type II secretory pathway pseudopilin PulG-like protein</fullName>
    </submittedName>
</protein>
<dbReference type="STRING" id="320771.Cflav_PD1867"/>
<feature type="domain" description="DUF1559" evidence="3">
    <location>
        <begin position="35"/>
        <end position="93"/>
    </location>
</feature>
<name>B9XLB6_PEDPL</name>
<dbReference type="OrthoDB" id="200066at2"/>
<gene>
    <name evidence="4" type="ORF">Cflav_PD1867</name>
</gene>
<keyword evidence="5" id="KW-1185">Reference proteome</keyword>
<dbReference type="GO" id="GO:0015627">
    <property type="term" value="C:type II protein secretion system complex"/>
    <property type="evidence" value="ECO:0007669"/>
    <property type="project" value="InterPro"/>
</dbReference>
<evidence type="ECO:0000256" key="1">
    <source>
        <dbReference type="ARBA" id="ARBA00022481"/>
    </source>
</evidence>
<dbReference type="AlphaFoldDB" id="B9XLB6"/>
<feature type="transmembrane region" description="Helical" evidence="2">
    <location>
        <begin position="12"/>
        <end position="33"/>
    </location>
</feature>
<dbReference type="InterPro" id="IPR012902">
    <property type="entry name" value="N_methyl_site"/>
</dbReference>
<dbReference type="NCBIfam" id="TIGR02532">
    <property type="entry name" value="IV_pilin_GFxxxE"/>
    <property type="match status" value="1"/>
</dbReference>
<dbReference type="PANTHER" id="PTHR30093:SF2">
    <property type="entry name" value="TYPE II SECRETION SYSTEM PROTEIN H"/>
    <property type="match status" value="1"/>
</dbReference>
<sequence precursor="true">MKIQNRTNAFTLVELLVVIAIIAILAGMLLPSLSRAKEKAVTSKCANNLRQLGLAMQMFGDDNDDLLPQANGAVPWNNTAPVPWTQAMLDYYKNTNTLVCPVMSDFYKSPFNYFMGSRAVYVETHADGPVNLKRIQLPTQYILSGDCNYRFLPNDADPDNYDRDTLFAESSPGHEQRVNILFGDLHIKSYKKFQTNEMTFAFDLPGIPY</sequence>
<dbReference type="PRINTS" id="PR00813">
    <property type="entry name" value="BCTERIALGSPG"/>
</dbReference>
<dbReference type="Pfam" id="PF07596">
    <property type="entry name" value="SBP_bac_10"/>
    <property type="match status" value="1"/>
</dbReference>
<dbReference type="RefSeq" id="WP_007416607.1">
    <property type="nucleotide sequence ID" value="NZ_ABOX02000029.1"/>
</dbReference>
<keyword evidence="2" id="KW-0812">Transmembrane</keyword>
<evidence type="ECO:0000259" key="3">
    <source>
        <dbReference type="Pfam" id="PF07596"/>
    </source>
</evidence>
<evidence type="ECO:0000256" key="2">
    <source>
        <dbReference type="SAM" id="Phobius"/>
    </source>
</evidence>
<reference evidence="4 5" key="1">
    <citation type="journal article" date="2011" name="J. Bacteriol.">
        <title>Genome sequence of 'Pedosphaera parvula' Ellin514, an aerobic Verrucomicrobial isolate from pasture soil.</title>
        <authorList>
            <person name="Kant R."/>
            <person name="van Passel M.W."/>
            <person name="Sangwan P."/>
            <person name="Palva A."/>
            <person name="Lucas S."/>
            <person name="Copeland A."/>
            <person name="Lapidus A."/>
            <person name="Glavina Del Rio T."/>
            <person name="Dalin E."/>
            <person name="Tice H."/>
            <person name="Bruce D."/>
            <person name="Goodwin L."/>
            <person name="Pitluck S."/>
            <person name="Chertkov O."/>
            <person name="Larimer F.W."/>
            <person name="Land M.L."/>
            <person name="Hauser L."/>
            <person name="Brettin T.S."/>
            <person name="Detter J.C."/>
            <person name="Han S."/>
            <person name="de Vos W.M."/>
            <person name="Janssen P.H."/>
            <person name="Smidt H."/>
        </authorList>
    </citation>
    <scope>NUCLEOTIDE SEQUENCE [LARGE SCALE GENOMIC DNA]</scope>
    <source>
        <strain evidence="4 5">Ellin514</strain>
    </source>
</reference>
<dbReference type="InterPro" id="IPR011453">
    <property type="entry name" value="DUF1559"/>
</dbReference>
<dbReference type="InterPro" id="IPR045584">
    <property type="entry name" value="Pilin-like"/>
</dbReference>
<dbReference type="Gene3D" id="3.30.700.10">
    <property type="entry name" value="Glycoprotein, Type 4 Pilin"/>
    <property type="match status" value="1"/>
</dbReference>
<keyword evidence="2" id="KW-1133">Transmembrane helix</keyword>
<dbReference type="Pfam" id="PF07963">
    <property type="entry name" value="N_methyl"/>
    <property type="match status" value="1"/>
</dbReference>